<protein>
    <recommendedName>
        <fullName evidence="1">DUF7573 domain-containing protein</fullName>
    </recommendedName>
</protein>
<feature type="domain" description="DUF7573" evidence="1">
    <location>
        <begin position="35"/>
        <end position="71"/>
    </location>
</feature>
<gene>
    <name evidence="3" type="ORF">HLASA_0417</name>
    <name evidence="2" type="ORF">HLASF_0418</name>
</gene>
<name>A0A0F7PBB1_9EURY</name>
<organism evidence="2 5">
    <name type="scientific">Halanaeroarchaeum sulfurireducens</name>
    <dbReference type="NCBI Taxonomy" id="1604004"/>
    <lineage>
        <taxon>Archaea</taxon>
        <taxon>Methanobacteriati</taxon>
        <taxon>Methanobacteriota</taxon>
        <taxon>Stenosarchaea group</taxon>
        <taxon>Halobacteria</taxon>
        <taxon>Halobacteriales</taxon>
        <taxon>Halobacteriaceae</taxon>
        <taxon>Halanaeroarchaeum</taxon>
    </lineage>
</organism>
<dbReference type="Proteomes" id="UP000060390">
    <property type="component" value="Chromosome"/>
</dbReference>
<evidence type="ECO:0000313" key="2">
    <source>
        <dbReference type="EMBL" id="AKH96924.1"/>
    </source>
</evidence>
<dbReference type="HOGENOM" id="CLU_2930290_0_0_2"/>
<dbReference type="KEGG" id="hsu:HLASF_0418"/>
<accession>A0A0F7PBB1</accession>
<evidence type="ECO:0000313" key="4">
    <source>
        <dbReference type="Proteomes" id="UP000060390"/>
    </source>
</evidence>
<dbReference type="Pfam" id="PF24458">
    <property type="entry name" value="DUF7573"/>
    <property type="match status" value="1"/>
</dbReference>
<proteinExistence type="predicted"/>
<reference evidence="2 5" key="1">
    <citation type="journal article" date="2015" name="ISME J.">
        <title>Elemental sulfur and acetate can support life of a novel strictly anaerobic haloarchaeon.</title>
        <authorList>
            <person name="Sorokin D.Y."/>
            <person name="Kublanov I.V."/>
            <person name="Gavrilov S.N."/>
            <person name="Rojo D."/>
            <person name="Roman P."/>
            <person name="Golyshin P.N."/>
            <person name="Slepak V.Z."/>
            <person name="Smedile F."/>
            <person name="Ferrer M."/>
            <person name="Messina E."/>
            <person name="La Cono V."/>
            <person name="Yakimov M.M."/>
        </authorList>
    </citation>
    <scope>NUCLEOTIDE SEQUENCE [LARGE SCALE GENOMIC DNA]</scope>
    <source>
        <strain evidence="2 5">HSR2</strain>
    </source>
</reference>
<dbReference type="InterPro" id="IPR055995">
    <property type="entry name" value="DUF7573"/>
</dbReference>
<dbReference type="AlphaFoldDB" id="A0A0F7PBB1"/>
<dbReference type="EMBL" id="CP011564">
    <property type="protein sequence ID" value="ALG81326.1"/>
    <property type="molecule type" value="Genomic_DNA"/>
</dbReference>
<dbReference type="EMBL" id="CP008874">
    <property type="protein sequence ID" value="AKH96924.1"/>
    <property type="molecule type" value="Genomic_DNA"/>
</dbReference>
<reference evidence="4" key="2">
    <citation type="submission" date="2015-05" db="EMBL/GenBank/DDBJ databases">
        <title>Complete genome sequence of Halanaeroarchaeum sulfurireducens type strain M27-SA2, a sulfate-reducer haloarchaeon from marine anoxic lake Medee.</title>
        <authorList>
            <person name="Messina E."/>
            <person name="Kublanov I.V."/>
            <person name="Toshchakov S."/>
            <person name="Arcadi E."/>
            <person name="La Spada G."/>
            <person name="La Cono V."/>
            <person name="Yakimov M.M."/>
        </authorList>
    </citation>
    <scope>NUCLEOTIDE SEQUENCE [LARGE SCALE GENOMIC DNA]</scope>
    <source>
        <strain evidence="4">M27-SA2</strain>
    </source>
</reference>
<dbReference type="STRING" id="1604004.HLASA_0417"/>
<reference evidence="3 4" key="3">
    <citation type="journal article" date="2016" name="Stand. Genomic Sci.">
        <title>Complete genome sequence of 'Halanaeroarchaeum sulfurireducens' M27-SA2, a sulfur-reducing and acetate-oxidizing haloarchaeon from the deep-sea hypersaline anoxic lake Medee.</title>
        <authorList>
            <person name="Messina E."/>
            <person name="Sorokin D.Y."/>
            <person name="Kublanov I.V."/>
            <person name="Toshchakov S."/>
            <person name="Lopatina A."/>
            <person name="Arcadi E."/>
            <person name="Smedile F."/>
            <person name="La Spada G."/>
            <person name="La Cono V."/>
            <person name="Yakimov M.M."/>
        </authorList>
    </citation>
    <scope>NUCLEOTIDE SEQUENCE [LARGE SCALE GENOMIC DNA]</scope>
    <source>
        <strain evidence="3 4">M27-SA2</strain>
    </source>
</reference>
<evidence type="ECO:0000259" key="1">
    <source>
        <dbReference type="Pfam" id="PF24458"/>
    </source>
</evidence>
<evidence type="ECO:0000313" key="3">
    <source>
        <dbReference type="EMBL" id="ALG81326.1"/>
    </source>
</evidence>
<sequence>MPLAVQPGIVTRNASLDAFQSADGAASASTQAIIPTSAWTPEGAQCASCGAVVERRWRQDDTLVCPDCKDWTHR</sequence>
<dbReference type="KEGG" id="hsf:HLASA_0417"/>
<keyword evidence="5" id="KW-1185">Reference proteome</keyword>
<evidence type="ECO:0000313" key="5">
    <source>
        <dbReference type="Proteomes" id="UP000069906"/>
    </source>
</evidence>
<dbReference type="Proteomes" id="UP000069906">
    <property type="component" value="Chromosome"/>
</dbReference>